<dbReference type="EMBL" id="LR782781">
    <property type="protein sequence ID" value="CAB3220619.1"/>
    <property type="molecule type" value="mRNA"/>
</dbReference>
<name>A0A6F9D6V1_9ASCI</name>
<dbReference type="Pfam" id="PF04116">
    <property type="entry name" value="FA_hydroxylase"/>
    <property type="match status" value="1"/>
</dbReference>
<comment type="function">
    <text evidence="7">Glyceryl-ether monooxygenase that cleaves the O-alkyl bond of ether lipids. Ether lipids are essential components of brain membranes.</text>
</comment>
<evidence type="ECO:0000256" key="7">
    <source>
        <dbReference type="ARBA" id="ARBA00037122"/>
    </source>
</evidence>
<feature type="transmembrane region" description="Helical" evidence="9">
    <location>
        <begin position="341"/>
        <end position="360"/>
    </location>
</feature>
<dbReference type="GO" id="GO:0005783">
    <property type="term" value="C:endoplasmic reticulum"/>
    <property type="evidence" value="ECO:0007669"/>
    <property type="project" value="TreeGrafter"/>
</dbReference>
<evidence type="ECO:0000256" key="5">
    <source>
        <dbReference type="ARBA" id="ARBA00023098"/>
    </source>
</evidence>
<evidence type="ECO:0000256" key="3">
    <source>
        <dbReference type="ARBA" id="ARBA00022989"/>
    </source>
</evidence>
<organism evidence="11">
    <name type="scientific">Phallusia mammillata</name>
    <dbReference type="NCBI Taxonomy" id="59560"/>
    <lineage>
        <taxon>Eukaryota</taxon>
        <taxon>Metazoa</taxon>
        <taxon>Chordata</taxon>
        <taxon>Tunicata</taxon>
        <taxon>Ascidiacea</taxon>
        <taxon>Phlebobranchia</taxon>
        <taxon>Ascidiidae</taxon>
        <taxon>Phallusia</taxon>
    </lineage>
</organism>
<dbReference type="InterPro" id="IPR051689">
    <property type="entry name" value="Sterol_desaturase/TMEM195"/>
</dbReference>
<dbReference type="GO" id="GO:0005506">
    <property type="term" value="F:iron ion binding"/>
    <property type="evidence" value="ECO:0007669"/>
    <property type="project" value="InterPro"/>
</dbReference>
<feature type="transmembrane region" description="Helical" evidence="9">
    <location>
        <begin position="50"/>
        <end position="68"/>
    </location>
</feature>
<dbReference type="AlphaFoldDB" id="A0A6F9D6V1"/>
<gene>
    <name evidence="11" type="primary">Agmo</name>
</gene>
<feature type="domain" description="Fatty acid hydroxylase" evidence="10">
    <location>
        <begin position="125"/>
        <end position="257"/>
    </location>
</feature>
<evidence type="ECO:0000256" key="1">
    <source>
        <dbReference type="ARBA" id="ARBA00004127"/>
    </source>
</evidence>
<proteinExistence type="evidence at transcript level"/>
<dbReference type="PANTHER" id="PTHR21624">
    <property type="entry name" value="STEROL DESATURASE-RELATED PROTEIN"/>
    <property type="match status" value="1"/>
</dbReference>
<evidence type="ECO:0000313" key="11">
    <source>
        <dbReference type="EMBL" id="CAB3220619.1"/>
    </source>
</evidence>
<protein>
    <recommendedName>
        <fullName evidence="8">Transmembrane protein 195</fullName>
    </recommendedName>
</protein>
<dbReference type="GO" id="GO:0006643">
    <property type="term" value="P:membrane lipid metabolic process"/>
    <property type="evidence" value="ECO:0007669"/>
    <property type="project" value="TreeGrafter"/>
</dbReference>
<feature type="transmembrane region" description="Helical" evidence="9">
    <location>
        <begin position="122"/>
        <end position="139"/>
    </location>
</feature>
<keyword evidence="3 9" id="KW-1133">Transmembrane helix</keyword>
<sequence length="396" mass="46121">MNNKSDSLLIPHSNSYRPGLAESFRSLFYCLGPSESLFEDISKVPNYTDAAVVCFICLMLLELFISLWKDWRTLRINDGITSLSAGVISRLATLISKRSVELTLYIYVYDHWRLADLPWNSYWTWILAFLGMDFFYYWGHRASHEVNFIWAAHQAHHSSEDYNFTTALRQSTTLSYITMWLYIGNALLIPPSVYLVHSQLNTLYQFWIHTEVIESIGPLEYILNTPSHHRVHHGRNPYCIDKNYGGTLIIWDRIFGTFVAEKKDVRIAYGLVQNINTFNPIKVQLGHYKDLFHRAWQINGLWNKVCVFLKGPGWRPGKPRLGDPTEIPEVKNPIQCYNPQISGWMMGYGFVHYFSLIPMYDNMLTFRHKISGSMIVFDLIFFLGSFTCISMLFDKK</sequence>
<dbReference type="GO" id="GO:0008610">
    <property type="term" value="P:lipid biosynthetic process"/>
    <property type="evidence" value="ECO:0007669"/>
    <property type="project" value="InterPro"/>
</dbReference>
<keyword evidence="11" id="KW-0503">Monooxygenase</keyword>
<feature type="transmembrane region" description="Helical" evidence="9">
    <location>
        <begin position="372"/>
        <end position="393"/>
    </location>
</feature>
<keyword evidence="5" id="KW-0443">Lipid metabolism</keyword>
<dbReference type="GO" id="GO:0050479">
    <property type="term" value="F:glyceryl-ether monooxygenase activity"/>
    <property type="evidence" value="ECO:0007669"/>
    <property type="project" value="TreeGrafter"/>
</dbReference>
<keyword evidence="4" id="KW-0560">Oxidoreductase</keyword>
<evidence type="ECO:0000256" key="4">
    <source>
        <dbReference type="ARBA" id="ARBA00023002"/>
    </source>
</evidence>
<reference evidence="11" key="1">
    <citation type="submission" date="2020-04" db="EMBL/GenBank/DDBJ databases">
        <authorList>
            <person name="Neveu A P."/>
        </authorList>
    </citation>
    <scope>NUCLEOTIDE SEQUENCE</scope>
    <source>
        <tissue evidence="11">Whole embryo</tissue>
    </source>
</reference>
<keyword evidence="2 9" id="KW-0812">Transmembrane</keyword>
<evidence type="ECO:0000256" key="2">
    <source>
        <dbReference type="ARBA" id="ARBA00022692"/>
    </source>
</evidence>
<comment type="subcellular location">
    <subcellularLocation>
        <location evidence="1">Endomembrane system</location>
        <topology evidence="1">Multi-pass membrane protein</topology>
    </subcellularLocation>
</comment>
<evidence type="ECO:0000256" key="6">
    <source>
        <dbReference type="ARBA" id="ARBA00023136"/>
    </source>
</evidence>
<evidence type="ECO:0000256" key="8">
    <source>
        <dbReference type="ARBA" id="ARBA00041444"/>
    </source>
</evidence>
<evidence type="ECO:0000259" key="10">
    <source>
        <dbReference type="Pfam" id="PF04116"/>
    </source>
</evidence>
<dbReference type="GO" id="GO:0016020">
    <property type="term" value="C:membrane"/>
    <property type="evidence" value="ECO:0007669"/>
    <property type="project" value="GOC"/>
</dbReference>
<evidence type="ECO:0000256" key="9">
    <source>
        <dbReference type="SAM" id="Phobius"/>
    </source>
</evidence>
<keyword evidence="6 9" id="KW-0472">Membrane</keyword>
<accession>A0A6F9D6V1</accession>
<dbReference type="InterPro" id="IPR006694">
    <property type="entry name" value="Fatty_acid_hydroxylase"/>
</dbReference>
<dbReference type="PANTHER" id="PTHR21624:SF1">
    <property type="entry name" value="ALKYLGLYCEROL MONOOXYGENASE"/>
    <property type="match status" value="1"/>
</dbReference>